<evidence type="ECO:0000313" key="1">
    <source>
        <dbReference type="EMBL" id="SPC95082.1"/>
    </source>
</evidence>
<dbReference type="AlphaFoldDB" id="A0A2N9G690"/>
<accession>A0A2N9G690</accession>
<protein>
    <submittedName>
        <fullName evidence="1">Uncharacterized protein</fullName>
    </submittedName>
</protein>
<gene>
    <name evidence="1" type="ORF">FSB_LOCUS22964</name>
</gene>
<dbReference type="EMBL" id="OIVN01001537">
    <property type="protein sequence ID" value="SPC95082.1"/>
    <property type="molecule type" value="Genomic_DNA"/>
</dbReference>
<proteinExistence type="predicted"/>
<name>A0A2N9G690_FAGSY</name>
<reference evidence="1" key="1">
    <citation type="submission" date="2018-02" db="EMBL/GenBank/DDBJ databases">
        <authorList>
            <person name="Cohen D.B."/>
            <person name="Kent A.D."/>
        </authorList>
    </citation>
    <scope>NUCLEOTIDE SEQUENCE</scope>
</reference>
<organism evidence="1">
    <name type="scientific">Fagus sylvatica</name>
    <name type="common">Beechnut</name>
    <dbReference type="NCBI Taxonomy" id="28930"/>
    <lineage>
        <taxon>Eukaryota</taxon>
        <taxon>Viridiplantae</taxon>
        <taxon>Streptophyta</taxon>
        <taxon>Embryophyta</taxon>
        <taxon>Tracheophyta</taxon>
        <taxon>Spermatophyta</taxon>
        <taxon>Magnoliopsida</taxon>
        <taxon>eudicotyledons</taxon>
        <taxon>Gunneridae</taxon>
        <taxon>Pentapetalae</taxon>
        <taxon>rosids</taxon>
        <taxon>fabids</taxon>
        <taxon>Fagales</taxon>
        <taxon>Fagaceae</taxon>
        <taxon>Fagus</taxon>
    </lineage>
</organism>
<sequence length="86" mass="9442">MSTNGVEVLEVLVLGGVFFEEQLEKLSALVRLCGDEECFKEVIGAELDSNNEACGDCWSSSRGWPIYTMGANLQSFLSKSATKLCW</sequence>